<dbReference type="HOGENOM" id="CLU_3318324_0_0_4"/>
<reference key="1">
    <citation type="submission" date="2011-09" db="EMBL/GenBank/DDBJ databases">
        <title>Genomic characterization of the Taylorella genus.</title>
        <authorList>
            <person name="Hebert L."/>
            <person name="Moumen B."/>
            <person name="Pons N."/>
            <person name="Duquesne F."/>
            <person name="Breuil M.-F."/>
            <person name="Goux D."/>
            <person name="Batto J.-M."/>
            <person name="Renault P."/>
            <person name="Laugier C."/>
            <person name="Petry S."/>
        </authorList>
    </citation>
    <scope>NUCLEOTIDE SEQUENCE</scope>
    <source>
        <strain>MCE3</strain>
    </source>
</reference>
<sequence length="39" mass="4294">MLKKISLLVLILGIAACAMKDERPAVPKDLPPPNHLQMQ</sequence>
<protein>
    <recommendedName>
        <fullName evidence="4">Lipoprotein</fullName>
    </recommendedName>
</protein>
<name>G4Q9E7_TAYAM</name>
<accession>G4Q9E7</accession>
<organism evidence="2 3">
    <name type="scientific">Taylorella asinigenitalis (strain MCE3)</name>
    <dbReference type="NCBI Taxonomy" id="1008459"/>
    <lineage>
        <taxon>Bacteria</taxon>
        <taxon>Pseudomonadati</taxon>
        <taxon>Pseudomonadota</taxon>
        <taxon>Betaproteobacteria</taxon>
        <taxon>Burkholderiales</taxon>
        <taxon>Alcaligenaceae</taxon>
        <taxon>Taylorella</taxon>
    </lineage>
</organism>
<dbReference type="PROSITE" id="PS51257">
    <property type="entry name" value="PROKAR_LIPOPROTEIN"/>
    <property type="match status" value="1"/>
</dbReference>
<dbReference type="Proteomes" id="UP000009284">
    <property type="component" value="Chromosome"/>
</dbReference>
<reference evidence="2 3" key="2">
    <citation type="journal article" date="2012" name="PLoS ONE">
        <title>Genomic characterization of the taylorella genus.</title>
        <authorList>
            <person name="Hebert L."/>
            <person name="Moumen B."/>
            <person name="Pons N."/>
            <person name="Duquesne F."/>
            <person name="Breuil M.F."/>
            <person name="Goux D."/>
            <person name="Batto J.M."/>
            <person name="Laugier C."/>
            <person name="Renault P."/>
            <person name="Petry S."/>
        </authorList>
    </citation>
    <scope>NUCLEOTIDE SEQUENCE [LARGE SCALE GENOMIC DNA]</scope>
    <source>
        <strain evidence="2 3">MCE3</strain>
    </source>
</reference>
<keyword evidence="1" id="KW-0732">Signal</keyword>
<evidence type="ECO:0000313" key="3">
    <source>
        <dbReference type="Proteomes" id="UP000009284"/>
    </source>
</evidence>
<dbReference type="KEGG" id="tas:TASI_0713"/>
<dbReference type="AlphaFoldDB" id="G4Q9E7"/>
<evidence type="ECO:0000313" key="2">
    <source>
        <dbReference type="EMBL" id="AEP36484.1"/>
    </source>
</evidence>
<feature type="chain" id="PRO_5003467623" description="Lipoprotein" evidence="1">
    <location>
        <begin position="21"/>
        <end position="39"/>
    </location>
</feature>
<proteinExistence type="predicted"/>
<dbReference type="EMBL" id="CP003059">
    <property type="protein sequence ID" value="AEP36484.1"/>
    <property type="molecule type" value="Genomic_DNA"/>
</dbReference>
<evidence type="ECO:0008006" key="4">
    <source>
        <dbReference type="Google" id="ProtNLM"/>
    </source>
</evidence>
<evidence type="ECO:0000256" key="1">
    <source>
        <dbReference type="SAM" id="SignalP"/>
    </source>
</evidence>
<feature type="signal peptide" evidence="1">
    <location>
        <begin position="1"/>
        <end position="20"/>
    </location>
</feature>
<gene>
    <name evidence="2" type="ordered locus">TASI_0713</name>
</gene>
<keyword evidence="3" id="KW-1185">Reference proteome</keyword>